<dbReference type="InterPro" id="IPR020904">
    <property type="entry name" value="Sc_DH/Rdtase_CS"/>
</dbReference>
<dbReference type="PANTHER" id="PTHR44169">
    <property type="entry name" value="NADPH-DEPENDENT 1-ACYLDIHYDROXYACETONE PHOSPHATE REDUCTASE"/>
    <property type="match status" value="1"/>
</dbReference>
<dbReference type="SUPFAM" id="SSF51735">
    <property type="entry name" value="NAD(P)-binding Rossmann-fold domains"/>
    <property type="match status" value="1"/>
</dbReference>
<dbReference type="PROSITE" id="PS00061">
    <property type="entry name" value="ADH_SHORT"/>
    <property type="match status" value="1"/>
</dbReference>
<dbReference type="InterPro" id="IPR002347">
    <property type="entry name" value="SDR_fam"/>
</dbReference>
<comment type="similarity">
    <text evidence="1">Belongs to the short-chain dehydrogenases/reductases (SDR) family.</text>
</comment>
<evidence type="ECO:0000256" key="1">
    <source>
        <dbReference type="ARBA" id="ARBA00006484"/>
    </source>
</evidence>
<accession>A0A1W1EBH3</accession>
<keyword evidence="2" id="KW-0560">Oxidoreductase</keyword>
<protein>
    <submittedName>
        <fullName evidence="3">Short-chain dehydrogenase/reductase SDR</fullName>
    </submittedName>
</protein>
<reference evidence="3" key="1">
    <citation type="submission" date="2016-10" db="EMBL/GenBank/DDBJ databases">
        <authorList>
            <person name="de Groot N.N."/>
        </authorList>
    </citation>
    <scope>NUCLEOTIDE SEQUENCE</scope>
</reference>
<dbReference type="EMBL" id="FPKX01000005">
    <property type="protein sequence ID" value="SFZ97373.1"/>
    <property type="molecule type" value="Genomic_DNA"/>
</dbReference>
<dbReference type="InterPro" id="IPR036291">
    <property type="entry name" value="NAD(P)-bd_dom_sf"/>
</dbReference>
<gene>
    <name evidence="3" type="ORF">MNB_SV-5-1692</name>
</gene>
<dbReference type="PANTHER" id="PTHR44169:SF6">
    <property type="entry name" value="NADPH-DEPENDENT 1-ACYLDIHYDROXYACETONE PHOSPHATE REDUCTASE"/>
    <property type="match status" value="1"/>
</dbReference>
<dbReference type="AlphaFoldDB" id="A0A1W1EBH3"/>
<dbReference type="GO" id="GO:0016491">
    <property type="term" value="F:oxidoreductase activity"/>
    <property type="evidence" value="ECO:0007669"/>
    <property type="project" value="UniProtKB-KW"/>
</dbReference>
<evidence type="ECO:0000256" key="2">
    <source>
        <dbReference type="ARBA" id="ARBA00023002"/>
    </source>
</evidence>
<dbReference type="PRINTS" id="PR00080">
    <property type="entry name" value="SDRFAMILY"/>
</dbReference>
<dbReference type="PRINTS" id="PR00081">
    <property type="entry name" value="GDHRDH"/>
</dbReference>
<evidence type="ECO:0000313" key="3">
    <source>
        <dbReference type="EMBL" id="SFZ97373.1"/>
    </source>
</evidence>
<dbReference type="Gene3D" id="3.40.50.720">
    <property type="entry name" value="NAD(P)-binding Rossmann-like Domain"/>
    <property type="match status" value="1"/>
</dbReference>
<sequence>MKNKVVLITGANGGLGSVFVEKILELNPSKIYCTARDSKNLEDIKALSNIVEVIQMDITSKESINKAVSKIGTLDVLINNAGVNSNMKLFDDSFYDLEVNLKGTVNLTQALFEKLKNSKGTVINITSVLALVNLPVLSSYCVSKSALHSFTQALRAEFGLFGGEVYDVLPGPIETKMTEGSPMQKTKPEDIVDTVLASINDKEFEIYPDEFSQMVKQRLEKEPKKLIEEFSMSLQG</sequence>
<name>A0A1W1EBH3_9ZZZZ</name>
<proteinExistence type="inferred from homology"/>
<organism evidence="3">
    <name type="scientific">hydrothermal vent metagenome</name>
    <dbReference type="NCBI Taxonomy" id="652676"/>
    <lineage>
        <taxon>unclassified sequences</taxon>
        <taxon>metagenomes</taxon>
        <taxon>ecological metagenomes</taxon>
    </lineage>
</organism>
<dbReference type="Pfam" id="PF00106">
    <property type="entry name" value="adh_short"/>
    <property type="match status" value="1"/>
</dbReference>